<sequence length="249" mass="27367">MGRSFIRSFGVFVLIISASLAFMSFVVANSSGSLLRVSAPDTVPVIQFTANEGDARLSLYEKLALDSLGLSHEAFEYALKGHDQLQSDGKIEKDNLLSIIDFSLPSGKKRLFVIDLESEELLFNTYVAHGRNSGKDIATKFSNKPNSFKSSLGFYVTGDTYTGKHGYSMRLNGEESGINDRAEGRGIVMHSAAYANENSIEERGFIGRSLGCPAIPKNVHRQIIETICHGSCLFMYSPDAYYLSHSKLI</sequence>
<reference evidence="1 2" key="1">
    <citation type="submission" date="2016-10" db="EMBL/GenBank/DDBJ databases">
        <authorList>
            <person name="Varghese N."/>
            <person name="Submissions S."/>
        </authorList>
    </citation>
    <scope>NUCLEOTIDE SEQUENCE [LARGE SCALE GENOMIC DNA]</scope>
    <source>
        <strain evidence="1 2">DSM 25353</strain>
    </source>
</reference>
<keyword evidence="2" id="KW-1185">Reference proteome</keyword>
<dbReference type="RefSeq" id="WP_092725774.1">
    <property type="nucleotide sequence ID" value="NZ_FNNO01000014.1"/>
</dbReference>
<proteinExistence type="predicted"/>
<organism evidence="1 2">
    <name type="scientific">Hydrobacter penzbergensis</name>
    <dbReference type="NCBI Taxonomy" id="1235997"/>
    <lineage>
        <taxon>Bacteria</taxon>
        <taxon>Pseudomonadati</taxon>
        <taxon>Bacteroidota</taxon>
        <taxon>Chitinophagia</taxon>
        <taxon>Chitinophagales</taxon>
        <taxon>Chitinophagaceae</taxon>
        <taxon>Hydrobacter</taxon>
    </lineage>
</organism>
<dbReference type="Pfam" id="PF13645">
    <property type="entry name" value="YkuD_2"/>
    <property type="match status" value="1"/>
</dbReference>
<dbReference type="InterPro" id="IPR032676">
    <property type="entry name" value="YkuD_2"/>
</dbReference>
<evidence type="ECO:0000313" key="2">
    <source>
        <dbReference type="Proteomes" id="UP000198711"/>
    </source>
</evidence>
<gene>
    <name evidence="1" type="ORF">SAMN05444410_11486</name>
</gene>
<dbReference type="Proteomes" id="UP000198711">
    <property type="component" value="Unassembled WGS sequence"/>
</dbReference>
<accession>A0A8X8LET4</accession>
<name>A0A8X8LET4_9BACT</name>
<dbReference type="PANTHER" id="PTHR38477">
    <property type="entry name" value="HYPOTHETICAL EXPORTED PROTEIN"/>
    <property type="match status" value="1"/>
</dbReference>
<comment type="caution">
    <text evidence="1">The sequence shown here is derived from an EMBL/GenBank/DDBJ whole genome shotgun (WGS) entry which is preliminary data.</text>
</comment>
<evidence type="ECO:0000313" key="1">
    <source>
        <dbReference type="EMBL" id="SDX37870.1"/>
    </source>
</evidence>
<dbReference type="PANTHER" id="PTHR38477:SF1">
    <property type="entry name" value="MUREIN L,D-TRANSPEPTIDASE CATALYTIC DOMAIN FAMILY PROTEIN"/>
    <property type="match status" value="1"/>
</dbReference>
<protein>
    <submittedName>
        <fullName evidence="1">L,D-transpeptidase catalytic domain</fullName>
    </submittedName>
</protein>
<dbReference type="AlphaFoldDB" id="A0A8X8LET4"/>
<dbReference type="EMBL" id="FNNO01000014">
    <property type="protein sequence ID" value="SDX37870.1"/>
    <property type="molecule type" value="Genomic_DNA"/>
</dbReference>